<reference evidence="3" key="1">
    <citation type="submission" date="2022-08" db="EMBL/GenBank/DDBJ databases">
        <authorList>
            <person name="Zhang D."/>
        </authorList>
    </citation>
    <scope>NUCLEOTIDE SEQUENCE</scope>
    <source>
        <strain evidence="3">XJ19-11</strain>
    </source>
</reference>
<comment type="caution">
    <text evidence="3">The sequence shown here is derived from an EMBL/GenBank/DDBJ whole genome shotgun (WGS) entry which is preliminary data.</text>
</comment>
<keyword evidence="4" id="KW-1185">Reference proteome</keyword>
<dbReference type="Proteomes" id="UP001142175">
    <property type="component" value="Unassembled WGS sequence"/>
</dbReference>
<dbReference type="Gene3D" id="3.50.50.60">
    <property type="entry name" value="FAD/NAD(P)-binding domain"/>
    <property type="match status" value="2"/>
</dbReference>
<feature type="domain" description="Amine oxidase" evidence="2">
    <location>
        <begin position="11"/>
        <end position="74"/>
    </location>
</feature>
<evidence type="ECO:0000313" key="3">
    <source>
        <dbReference type="EMBL" id="MCR9015574.1"/>
    </source>
</evidence>
<comment type="similarity">
    <text evidence="1">Belongs to the flavin monoamine oxidase family.</text>
</comment>
<evidence type="ECO:0000259" key="2">
    <source>
        <dbReference type="Pfam" id="PF01593"/>
    </source>
</evidence>
<name>A0A9X2SYT4_9BACT</name>
<dbReference type="GO" id="GO:0016491">
    <property type="term" value="F:oxidoreductase activity"/>
    <property type="evidence" value="ECO:0007669"/>
    <property type="project" value="InterPro"/>
</dbReference>
<dbReference type="InterPro" id="IPR002937">
    <property type="entry name" value="Amino_oxidase"/>
</dbReference>
<evidence type="ECO:0000313" key="4">
    <source>
        <dbReference type="Proteomes" id="UP001142175"/>
    </source>
</evidence>
<sequence>MREIIVIGAGLSGLTVAYNLRKRGIFCKILEAQDRIGGRIQTVFGKAGTPMEMGATWFGDVHVHLLKLLQELEIGFFKQKEEGIALFETMSFEPPHQYYIPASESSSYRVQGGTSSLISALAKYVREENIILNTHILEISEDNDQLILMDQNGKENLCHHLVVAMPPRIFSYGIKVHPELPREASEILQNVQTWMSGSVKFAVEYASPFWREKGFSGNVYSQSGLATEIYDHTDFEESKFALKGFLNGSASHFSPEERKKRVVQQLVQYYGQEAAEFLSYSDKIWDDKYIKSPQDGFLLPHQNNGHQVFNGSFMGGKLFLCGAETAKTYGGYMDGAVKAANVVSENLFSQIL</sequence>
<proteinExistence type="inferred from homology"/>
<dbReference type="Pfam" id="PF01593">
    <property type="entry name" value="Amino_oxidase"/>
    <property type="match status" value="2"/>
</dbReference>
<dbReference type="PANTHER" id="PTHR43563">
    <property type="entry name" value="AMINE OXIDASE"/>
    <property type="match status" value="1"/>
</dbReference>
<protein>
    <submittedName>
        <fullName evidence="3">FAD-dependent oxidoreductase</fullName>
    </submittedName>
</protein>
<accession>A0A9X2SYT4</accession>
<dbReference type="AlphaFoldDB" id="A0A9X2SYT4"/>
<dbReference type="InterPro" id="IPR036188">
    <property type="entry name" value="FAD/NAD-bd_sf"/>
</dbReference>
<dbReference type="RefSeq" id="WP_258423429.1">
    <property type="nucleotide sequence ID" value="NZ_JANSUY010000007.1"/>
</dbReference>
<feature type="domain" description="Amine oxidase" evidence="2">
    <location>
        <begin position="90"/>
        <end position="341"/>
    </location>
</feature>
<dbReference type="SUPFAM" id="SSF51905">
    <property type="entry name" value="FAD/NAD(P)-binding domain"/>
    <property type="match status" value="1"/>
</dbReference>
<evidence type="ECO:0000256" key="1">
    <source>
        <dbReference type="ARBA" id="ARBA00005995"/>
    </source>
</evidence>
<gene>
    <name evidence="3" type="ORF">NU887_11045</name>
</gene>
<organism evidence="3 4">
    <name type="scientific">Aquiflexum gelatinilyticum</name>
    <dbReference type="NCBI Taxonomy" id="2961943"/>
    <lineage>
        <taxon>Bacteria</taxon>
        <taxon>Pseudomonadati</taxon>
        <taxon>Bacteroidota</taxon>
        <taxon>Cytophagia</taxon>
        <taxon>Cytophagales</taxon>
        <taxon>Cyclobacteriaceae</taxon>
        <taxon>Aquiflexum</taxon>
    </lineage>
</organism>
<dbReference type="SUPFAM" id="SSF54373">
    <property type="entry name" value="FAD-linked reductases, C-terminal domain"/>
    <property type="match status" value="1"/>
</dbReference>
<dbReference type="PRINTS" id="PR00420">
    <property type="entry name" value="RNGMNOXGNASE"/>
</dbReference>
<dbReference type="InterPro" id="IPR050703">
    <property type="entry name" value="Flavin_MAO"/>
</dbReference>
<dbReference type="PANTHER" id="PTHR43563:SF18">
    <property type="entry name" value="AMINE OXIDASE DOMAIN-CONTAINING PROTEIN"/>
    <property type="match status" value="1"/>
</dbReference>
<dbReference type="EMBL" id="JANSUY010000007">
    <property type="protein sequence ID" value="MCR9015574.1"/>
    <property type="molecule type" value="Genomic_DNA"/>
</dbReference>